<reference evidence="1 2" key="1">
    <citation type="journal article" date="2018" name="New Phytol.">
        <title>Phylogenomics of Endogonaceae and evolution of mycorrhizas within Mucoromycota.</title>
        <authorList>
            <person name="Chang Y."/>
            <person name="Desiro A."/>
            <person name="Na H."/>
            <person name="Sandor L."/>
            <person name="Lipzen A."/>
            <person name="Clum A."/>
            <person name="Barry K."/>
            <person name="Grigoriev I.V."/>
            <person name="Martin F.M."/>
            <person name="Stajich J.E."/>
            <person name="Smith M.E."/>
            <person name="Bonito G."/>
            <person name="Spatafora J.W."/>
        </authorList>
    </citation>
    <scope>NUCLEOTIDE SEQUENCE [LARGE SCALE GENOMIC DNA]</scope>
    <source>
        <strain evidence="1 2">AD002</strain>
    </source>
</reference>
<accession>A0A433QWC3</accession>
<dbReference type="Proteomes" id="UP000274822">
    <property type="component" value="Unassembled WGS sequence"/>
</dbReference>
<evidence type="ECO:0000313" key="2">
    <source>
        <dbReference type="Proteomes" id="UP000274822"/>
    </source>
</evidence>
<dbReference type="AlphaFoldDB" id="A0A433QWC3"/>
<keyword evidence="2" id="KW-1185">Reference proteome</keyword>
<proteinExistence type="predicted"/>
<evidence type="ECO:0000313" key="1">
    <source>
        <dbReference type="EMBL" id="RUS34007.1"/>
    </source>
</evidence>
<comment type="caution">
    <text evidence="1">The sequence shown here is derived from an EMBL/GenBank/DDBJ whole genome shotgun (WGS) entry which is preliminary data.</text>
</comment>
<protein>
    <submittedName>
        <fullName evidence="1">Uncharacterized protein</fullName>
    </submittedName>
</protein>
<name>A0A433QWC3_9FUNG</name>
<gene>
    <name evidence="1" type="ORF">BC938DRAFT_482853</name>
</gene>
<organism evidence="1 2">
    <name type="scientific">Jimgerdemannia flammicorona</name>
    <dbReference type="NCBI Taxonomy" id="994334"/>
    <lineage>
        <taxon>Eukaryota</taxon>
        <taxon>Fungi</taxon>
        <taxon>Fungi incertae sedis</taxon>
        <taxon>Mucoromycota</taxon>
        <taxon>Mucoromycotina</taxon>
        <taxon>Endogonomycetes</taxon>
        <taxon>Endogonales</taxon>
        <taxon>Endogonaceae</taxon>
        <taxon>Jimgerdemannia</taxon>
    </lineage>
</organism>
<sequence length="220" mass="24515">MPLISCSFFIYGQTRHHQIFQQLHHIRPTADAERFSSYIPNVSLGPLISPSPILHTTSHTSRKAYMKVRGRVQEVIHCPRTTLLTTTSAPVAKRSGTPSGKLYTRPRLPPSQTRTGFCVYRFGRHRHFLTLVFINVYESPDALLNVHAPRISTSPKSGQGSMPLASPAQHSIRMMDSMHLQKTLRGPSDVSRYSYVNSLSEVNFGLIKPDPLLGESAPVG</sequence>
<dbReference type="EMBL" id="RBNJ01000793">
    <property type="protein sequence ID" value="RUS34007.1"/>
    <property type="molecule type" value="Genomic_DNA"/>
</dbReference>